<accession>A0A175VHG8</accession>
<comment type="caution">
    <text evidence="1">The sequence shown here is derived from an EMBL/GenBank/DDBJ whole genome shotgun (WGS) entry which is preliminary data.</text>
</comment>
<dbReference type="Proteomes" id="UP000078435">
    <property type="component" value="Unassembled WGS sequence"/>
</dbReference>
<proteinExistence type="predicted"/>
<protein>
    <submittedName>
        <fullName evidence="1">Uncharacterized protein</fullName>
    </submittedName>
</protein>
<evidence type="ECO:0000313" key="2">
    <source>
        <dbReference type="Proteomes" id="UP000078435"/>
    </source>
</evidence>
<sequence>MQKAPSAPFLYMSYQQQKKGEAIKQKQVSFRSFFTQIEDWIKNFNDGPAHLLPTPFAQIRY</sequence>
<name>A0A175VHG8_AEREN</name>
<dbReference type="AlphaFoldDB" id="A0A175VHG8"/>
<organism evidence="1 2">
    <name type="scientific">Aeromonas enteropelogenes</name>
    <name type="common">Aeromonas trota</name>
    <dbReference type="NCBI Taxonomy" id="29489"/>
    <lineage>
        <taxon>Bacteria</taxon>
        <taxon>Pseudomonadati</taxon>
        <taxon>Pseudomonadota</taxon>
        <taxon>Gammaproteobacteria</taxon>
        <taxon>Aeromonadales</taxon>
        <taxon>Aeromonadaceae</taxon>
        <taxon>Aeromonas</taxon>
    </lineage>
</organism>
<reference evidence="1 2" key="1">
    <citation type="submission" date="2016-02" db="EMBL/GenBank/DDBJ databases">
        <title>Draft genome sequence of Aeromonas trota strain 1999lcr isolated from cerebrospinal fluid (CSF).</title>
        <authorList>
            <person name="Dallagassa C.B."/>
            <person name="Prediger K.C."/>
            <person name="Weiss V.A."/>
            <person name="Assis F.E."/>
            <person name="Baura V."/>
            <person name="Cruz L.M."/>
            <person name="Souza E.M."/>
            <person name="Pedrosa F.O."/>
            <person name="Fadel-Picheth C.M."/>
        </authorList>
    </citation>
    <scope>NUCLEOTIDE SEQUENCE [LARGE SCALE GENOMIC DNA]</scope>
    <source>
        <strain evidence="1 2">1999lcr</strain>
    </source>
</reference>
<gene>
    <name evidence="1" type="ORF">LCR_16595</name>
</gene>
<dbReference type="EMBL" id="JMGO02000006">
    <property type="protein sequence ID" value="KXU79738.1"/>
    <property type="molecule type" value="Genomic_DNA"/>
</dbReference>
<evidence type="ECO:0000313" key="1">
    <source>
        <dbReference type="EMBL" id="KXU79738.1"/>
    </source>
</evidence>